<feature type="compositionally biased region" description="Basic residues" evidence="7">
    <location>
        <begin position="560"/>
        <end position="569"/>
    </location>
</feature>
<name>A0A8T0F8J0_ARGBR</name>
<dbReference type="InterPro" id="IPR043502">
    <property type="entry name" value="DNA/RNA_pol_sf"/>
</dbReference>
<dbReference type="InterPro" id="IPR036397">
    <property type="entry name" value="RNaseH_sf"/>
</dbReference>
<dbReference type="InterPro" id="IPR050951">
    <property type="entry name" value="Retrovirus_Pol_polyprotein"/>
</dbReference>
<evidence type="ECO:0000259" key="8">
    <source>
        <dbReference type="PROSITE" id="PS50994"/>
    </source>
</evidence>
<organism evidence="9 10">
    <name type="scientific">Argiope bruennichi</name>
    <name type="common">Wasp spider</name>
    <name type="synonym">Aranea bruennichi</name>
    <dbReference type="NCBI Taxonomy" id="94029"/>
    <lineage>
        <taxon>Eukaryota</taxon>
        <taxon>Metazoa</taxon>
        <taxon>Ecdysozoa</taxon>
        <taxon>Arthropoda</taxon>
        <taxon>Chelicerata</taxon>
        <taxon>Arachnida</taxon>
        <taxon>Araneae</taxon>
        <taxon>Araneomorphae</taxon>
        <taxon>Entelegynae</taxon>
        <taxon>Araneoidea</taxon>
        <taxon>Araneidae</taxon>
        <taxon>Argiope</taxon>
    </lineage>
</organism>
<accession>A0A8T0F8J0</accession>
<dbReference type="GO" id="GO:0016787">
    <property type="term" value="F:hydrolase activity"/>
    <property type="evidence" value="ECO:0007669"/>
    <property type="project" value="UniProtKB-KW"/>
</dbReference>
<keyword evidence="4" id="KW-0255">Endonuclease</keyword>
<dbReference type="PROSITE" id="PS50994">
    <property type="entry name" value="INTEGRASE"/>
    <property type="match status" value="1"/>
</dbReference>
<protein>
    <submittedName>
        <fullName evidence="9">Retrovirus-related Pol polyprotein like</fullName>
    </submittedName>
</protein>
<keyword evidence="3" id="KW-0540">Nuclease</keyword>
<dbReference type="AlphaFoldDB" id="A0A8T0F8J0"/>
<dbReference type="GO" id="GO:0015074">
    <property type="term" value="P:DNA integration"/>
    <property type="evidence" value="ECO:0007669"/>
    <property type="project" value="InterPro"/>
</dbReference>
<dbReference type="InterPro" id="IPR001584">
    <property type="entry name" value="Integrase_cat-core"/>
</dbReference>
<reference evidence="9" key="1">
    <citation type="journal article" date="2020" name="bioRxiv">
        <title>Chromosome-level reference genome of the European wasp spider Argiope bruennichi: a resource for studies on range expansion and evolutionary adaptation.</title>
        <authorList>
            <person name="Sheffer M.M."/>
            <person name="Hoppe A."/>
            <person name="Krehenwinkel H."/>
            <person name="Uhl G."/>
            <person name="Kuss A.W."/>
            <person name="Jensen L."/>
            <person name="Jensen C."/>
            <person name="Gillespie R.G."/>
            <person name="Hoff K.J."/>
            <person name="Prost S."/>
        </authorList>
    </citation>
    <scope>NUCLEOTIDE SEQUENCE</scope>
</reference>
<dbReference type="CDD" id="cd09274">
    <property type="entry name" value="RNase_HI_RT_Ty3"/>
    <property type="match status" value="1"/>
</dbReference>
<dbReference type="GO" id="GO:0042575">
    <property type="term" value="C:DNA polymerase complex"/>
    <property type="evidence" value="ECO:0007669"/>
    <property type="project" value="UniProtKB-ARBA"/>
</dbReference>
<proteinExistence type="predicted"/>
<dbReference type="Proteomes" id="UP000807504">
    <property type="component" value="Unassembled WGS sequence"/>
</dbReference>
<dbReference type="InterPro" id="IPR041373">
    <property type="entry name" value="RT_RNaseH"/>
</dbReference>
<evidence type="ECO:0000313" key="10">
    <source>
        <dbReference type="Proteomes" id="UP000807504"/>
    </source>
</evidence>
<keyword evidence="2" id="KW-0548">Nucleotidyltransferase</keyword>
<keyword evidence="1" id="KW-0808">Transferase</keyword>
<feature type="region of interest" description="Disordered" evidence="7">
    <location>
        <begin position="546"/>
        <end position="569"/>
    </location>
</feature>
<evidence type="ECO:0000313" key="9">
    <source>
        <dbReference type="EMBL" id="KAF8785739.1"/>
    </source>
</evidence>
<keyword evidence="6" id="KW-0695">RNA-directed DNA polymerase</keyword>
<evidence type="ECO:0000256" key="4">
    <source>
        <dbReference type="ARBA" id="ARBA00022759"/>
    </source>
</evidence>
<comment type="caution">
    <text evidence="9">The sequence shown here is derived from an EMBL/GenBank/DDBJ whole genome shotgun (WGS) entry which is preliminary data.</text>
</comment>
<evidence type="ECO:0000256" key="1">
    <source>
        <dbReference type="ARBA" id="ARBA00022679"/>
    </source>
</evidence>
<dbReference type="GO" id="GO:0003964">
    <property type="term" value="F:RNA-directed DNA polymerase activity"/>
    <property type="evidence" value="ECO:0007669"/>
    <property type="project" value="UniProtKB-KW"/>
</dbReference>
<evidence type="ECO:0000256" key="7">
    <source>
        <dbReference type="SAM" id="MobiDB-lite"/>
    </source>
</evidence>
<dbReference type="Gene3D" id="3.30.420.10">
    <property type="entry name" value="Ribonuclease H-like superfamily/Ribonuclease H"/>
    <property type="match status" value="1"/>
</dbReference>
<dbReference type="SUPFAM" id="SSF53098">
    <property type="entry name" value="Ribonuclease H-like"/>
    <property type="match status" value="1"/>
</dbReference>
<evidence type="ECO:0000256" key="3">
    <source>
        <dbReference type="ARBA" id="ARBA00022722"/>
    </source>
</evidence>
<evidence type="ECO:0000256" key="5">
    <source>
        <dbReference type="ARBA" id="ARBA00022801"/>
    </source>
</evidence>
<evidence type="ECO:0000256" key="2">
    <source>
        <dbReference type="ARBA" id="ARBA00022695"/>
    </source>
</evidence>
<sequence length="569" mass="65773">MDCSSDMKSHGIQLLTNCLVAALISRWQPQLLGYAGQRRLQPPCISTETCQIDRKESVNTHTQQKEIGTKGHYSTWKVLHKNIRGRPLLVLFSVDPVSLNFFTILLTVNKLIFNCTPIARKADQGRQRATTPAQDRSSRLLIPAEQNYLTTEREALAVVWALEKFRGYVENQEIIIASDQKPLKWLMSIMSPSGRLARWVLQIQSFNPKIEYAPRKSNVLADMLYRPTNLNEDVPCDVFAISADFPVRRPRDIREEQLNDQELKKIIDCFENSSKDENFANWTSRGYLMNQGILTRYSSRRSFLRYGLPRRLIRDNGSQFVSAVKQHTCNFLGIKQDLIPLYHPLSNPSECKNRDLKPRFAILVRDEHDTWDEKLPMIRFALNTSRCETTNHTAAYLQFGGELRTTDDVTYDLRALIDNDNFVAEITPYLKWFAHLTAEIKNHVEQNQDKRKAYSDRQRRQVFYKPGDLVWVTLHPVSKSQNKKNRKFMPKREGPYLVITNRSPTTYDIADPAKPDEILGTYRSSPLRAYEFSVARDSGIVASLRRRGRSKKFRADSSPRRRASQRGSL</sequence>
<dbReference type="Pfam" id="PF17917">
    <property type="entry name" value="RT_RNaseH"/>
    <property type="match status" value="1"/>
</dbReference>
<dbReference type="InterPro" id="IPR012337">
    <property type="entry name" value="RNaseH-like_sf"/>
</dbReference>
<dbReference type="GO" id="GO:0003676">
    <property type="term" value="F:nucleic acid binding"/>
    <property type="evidence" value="ECO:0007669"/>
    <property type="project" value="InterPro"/>
</dbReference>
<evidence type="ECO:0000256" key="6">
    <source>
        <dbReference type="ARBA" id="ARBA00022918"/>
    </source>
</evidence>
<keyword evidence="10" id="KW-1185">Reference proteome</keyword>
<reference evidence="9" key="2">
    <citation type="submission" date="2020-06" db="EMBL/GenBank/DDBJ databases">
        <authorList>
            <person name="Sheffer M."/>
        </authorList>
    </citation>
    <scope>NUCLEOTIDE SEQUENCE</scope>
</reference>
<dbReference type="GO" id="GO:0004519">
    <property type="term" value="F:endonuclease activity"/>
    <property type="evidence" value="ECO:0007669"/>
    <property type="project" value="UniProtKB-KW"/>
</dbReference>
<feature type="domain" description="Integrase catalytic" evidence="8">
    <location>
        <begin position="223"/>
        <end position="403"/>
    </location>
</feature>
<dbReference type="SUPFAM" id="SSF56672">
    <property type="entry name" value="DNA/RNA polymerases"/>
    <property type="match status" value="1"/>
</dbReference>
<dbReference type="PANTHER" id="PTHR37984:SF5">
    <property type="entry name" value="PROTEIN NYNRIN-LIKE"/>
    <property type="match status" value="1"/>
</dbReference>
<keyword evidence="5" id="KW-0378">Hydrolase</keyword>
<dbReference type="EMBL" id="JABXBU010000030">
    <property type="protein sequence ID" value="KAF8785739.1"/>
    <property type="molecule type" value="Genomic_DNA"/>
</dbReference>
<gene>
    <name evidence="9" type="ORF">HNY73_011249</name>
</gene>
<dbReference type="PANTHER" id="PTHR37984">
    <property type="entry name" value="PROTEIN CBG26694"/>
    <property type="match status" value="1"/>
</dbReference>